<dbReference type="AlphaFoldDB" id="A0A2M7ARM0"/>
<feature type="compositionally biased region" description="Basic residues" evidence="5">
    <location>
        <begin position="9"/>
        <end position="19"/>
    </location>
</feature>
<evidence type="ECO:0000256" key="3">
    <source>
        <dbReference type="ARBA" id="ARBA00023274"/>
    </source>
</evidence>
<dbReference type="InterPro" id="IPR002677">
    <property type="entry name" value="Ribosomal_bL32"/>
</dbReference>
<evidence type="ECO:0000256" key="2">
    <source>
        <dbReference type="ARBA" id="ARBA00022980"/>
    </source>
</evidence>
<comment type="caution">
    <text evidence="6">The sequence shown here is derived from an EMBL/GenBank/DDBJ whole genome shotgun (WGS) entry which is preliminary data.</text>
</comment>
<name>A0A2M7ARM0_9BACT</name>
<keyword evidence="3" id="KW-0687">Ribonucleoprotein</keyword>
<dbReference type="Pfam" id="PF01783">
    <property type="entry name" value="Ribosomal_L32p"/>
    <property type="match status" value="1"/>
</dbReference>
<feature type="region of interest" description="Disordered" evidence="5">
    <location>
        <begin position="1"/>
        <end position="29"/>
    </location>
</feature>
<dbReference type="NCBIfam" id="TIGR01031">
    <property type="entry name" value="rpmF_bact"/>
    <property type="match status" value="1"/>
</dbReference>
<evidence type="ECO:0000313" key="7">
    <source>
        <dbReference type="Proteomes" id="UP000231407"/>
    </source>
</evidence>
<reference evidence="7" key="1">
    <citation type="submission" date="2017-09" db="EMBL/GenBank/DDBJ databases">
        <title>Depth-based differentiation of microbial function through sediment-hosted aquifers and enrichment of novel symbionts in the deep terrestrial subsurface.</title>
        <authorList>
            <person name="Probst A.J."/>
            <person name="Ladd B."/>
            <person name="Jarett J.K."/>
            <person name="Geller-Mcgrath D.E."/>
            <person name="Sieber C.M.K."/>
            <person name="Emerson J.B."/>
            <person name="Anantharaman K."/>
            <person name="Thomas B.C."/>
            <person name="Malmstrom R."/>
            <person name="Stieglmeier M."/>
            <person name="Klingl A."/>
            <person name="Woyke T."/>
            <person name="Ryan C.M."/>
            <person name="Banfield J.F."/>
        </authorList>
    </citation>
    <scope>NUCLEOTIDE SEQUENCE [LARGE SCALE GENOMIC DNA]</scope>
</reference>
<dbReference type="InterPro" id="IPR011332">
    <property type="entry name" value="Ribosomal_zn-bd"/>
</dbReference>
<comment type="similarity">
    <text evidence="1">Belongs to the bacterial ribosomal protein bL32 family.</text>
</comment>
<dbReference type="Proteomes" id="UP000231407">
    <property type="component" value="Unassembled WGS sequence"/>
</dbReference>
<dbReference type="GO" id="GO:0003735">
    <property type="term" value="F:structural constituent of ribosome"/>
    <property type="evidence" value="ECO:0007669"/>
    <property type="project" value="InterPro"/>
</dbReference>
<dbReference type="SUPFAM" id="SSF57829">
    <property type="entry name" value="Zn-binding ribosomal proteins"/>
    <property type="match status" value="1"/>
</dbReference>
<proteinExistence type="inferred from homology"/>
<gene>
    <name evidence="6" type="primary">rpmF</name>
    <name evidence="6" type="ORF">COS78_03175</name>
</gene>
<protein>
    <recommendedName>
        <fullName evidence="4">Large ribosomal subunit protein bL32</fullName>
    </recommendedName>
</protein>
<evidence type="ECO:0000256" key="5">
    <source>
        <dbReference type="SAM" id="MobiDB-lite"/>
    </source>
</evidence>
<keyword evidence="2 6" id="KW-0689">Ribosomal protein</keyword>
<evidence type="ECO:0000256" key="1">
    <source>
        <dbReference type="ARBA" id="ARBA00008560"/>
    </source>
</evidence>
<evidence type="ECO:0000256" key="4">
    <source>
        <dbReference type="ARBA" id="ARBA00035178"/>
    </source>
</evidence>
<dbReference type="GO" id="GO:0006412">
    <property type="term" value="P:translation"/>
    <property type="evidence" value="ECO:0007669"/>
    <property type="project" value="InterPro"/>
</dbReference>
<accession>A0A2M7ARM0</accession>
<evidence type="ECO:0000313" key="6">
    <source>
        <dbReference type="EMBL" id="PIU73277.1"/>
    </source>
</evidence>
<sequence>MTALPKHWPSSRRQGRRRATQTGPKLASTTTCKHCGQVKRPGFLCQNCHL</sequence>
<organism evidence="6 7">
    <name type="scientific">Candidatus Shapirobacteria bacterium CG06_land_8_20_14_3_00_40_12</name>
    <dbReference type="NCBI Taxonomy" id="1974881"/>
    <lineage>
        <taxon>Bacteria</taxon>
        <taxon>Candidatus Shapironibacteriota</taxon>
    </lineage>
</organism>
<dbReference type="EMBL" id="PEWA01000043">
    <property type="protein sequence ID" value="PIU73277.1"/>
    <property type="molecule type" value="Genomic_DNA"/>
</dbReference>
<dbReference type="GO" id="GO:0015934">
    <property type="term" value="C:large ribosomal subunit"/>
    <property type="evidence" value="ECO:0007669"/>
    <property type="project" value="InterPro"/>
</dbReference>